<dbReference type="Gene3D" id="1.10.630.10">
    <property type="entry name" value="Cytochrome P450"/>
    <property type="match status" value="1"/>
</dbReference>
<dbReference type="AlphaFoldDB" id="A0A7R9KD33"/>
<dbReference type="InterPro" id="IPR001128">
    <property type="entry name" value="Cyt_P450"/>
</dbReference>
<dbReference type="InterPro" id="IPR050182">
    <property type="entry name" value="Cytochrome_P450_fam2"/>
</dbReference>
<dbReference type="EMBL" id="OC854923">
    <property type="protein sequence ID" value="CAD7620779.1"/>
    <property type="molecule type" value="Genomic_DNA"/>
</dbReference>
<dbReference type="InterPro" id="IPR036396">
    <property type="entry name" value="Cyt_P450_sf"/>
</dbReference>
<keyword evidence="4" id="KW-0503">Monooxygenase</keyword>
<sequence length="285" mass="31860">MSRVTRAICTLPYLALCCKRGHRNPSERIVRAFLVRHQTGQFAMILWDVRTPRMWTLIVHSPASVRKHQPSLRYQFADHIPALVSLCAPPAVEKVNFDLGKSTCRFFNHVGYNLTDIAVIIVVGCSHPTHVVVTVGYEVFDGSVTGQALYPHSAPTGPMYSTPAVITAPIVRIFYKHLTEETSKLSKVYGPVFTLWIGPLPFVFICDLDMAREMFNNPHFNGRPDTHYKKLFNKGQYVQGIVNADYGPCFISSRKIAMTTIRVDDSAESGTADLSPVSCALEERS</sequence>
<evidence type="ECO:0008006" key="7">
    <source>
        <dbReference type="Google" id="ProtNLM"/>
    </source>
</evidence>
<evidence type="ECO:0000256" key="2">
    <source>
        <dbReference type="ARBA" id="ARBA00022723"/>
    </source>
</evidence>
<keyword evidence="6" id="KW-1185">Reference proteome</keyword>
<keyword evidence="4" id="KW-0560">Oxidoreductase</keyword>
<name>A0A7R9KD33_9ACAR</name>
<dbReference type="GO" id="GO:0005506">
    <property type="term" value="F:iron ion binding"/>
    <property type="evidence" value="ECO:0007669"/>
    <property type="project" value="InterPro"/>
</dbReference>
<protein>
    <recommendedName>
        <fullName evidence="7">Cytochrome P450</fullName>
    </recommendedName>
</protein>
<dbReference type="EMBL" id="CAJPIZ010000348">
    <property type="protein sequence ID" value="CAG2101209.1"/>
    <property type="molecule type" value="Genomic_DNA"/>
</dbReference>
<comment type="similarity">
    <text evidence="1">Belongs to the cytochrome P450 family.</text>
</comment>
<gene>
    <name evidence="5" type="ORF">OSB1V03_LOCUS1260</name>
</gene>
<dbReference type="Pfam" id="PF00067">
    <property type="entry name" value="p450"/>
    <property type="match status" value="1"/>
</dbReference>
<evidence type="ECO:0000313" key="6">
    <source>
        <dbReference type="Proteomes" id="UP000759131"/>
    </source>
</evidence>
<evidence type="ECO:0000313" key="5">
    <source>
        <dbReference type="EMBL" id="CAD7620779.1"/>
    </source>
</evidence>
<dbReference type="GO" id="GO:0020037">
    <property type="term" value="F:heme binding"/>
    <property type="evidence" value="ECO:0007669"/>
    <property type="project" value="InterPro"/>
</dbReference>
<dbReference type="GO" id="GO:0004497">
    <property type="term" value="F:monooxygenase activity"/>
    <property type="evidence" value="ECO:0007669"/>
    <property type="project" value="UniProtKB-KW"/>
</dbReference>
<reference evidence="5" key="1">
    <citation type="submission" date="2020-11" db="EMBL/GenBank/DDBJ databases">
        <authorList>
            <person name="Tran Van P."/>
        </authorList>
    </citation>
    <scope>NUCLEOTIDE SEQUENCE</scope>
</reference>
<proteinExistence type="inferred from homology"/>
<dbReference type="GO" id="GO:0016705">
    <property type="term" value="F:oxidoreductase activity, acting on paired donors, with incorporation or reduction of molecular oxygen"/>
    <property type="evidence" value="ECO:0007669"/>
    <property type="project" value="InterPro"/>
</dbReference>
<evidence type="ECO:0000256" key="4">
    <source>
        <dbReference type="ARBA" id="ARBA00023033"/>
    </source>
</evidence>
<accession>A0A7R9KD33</accession>
<dbReference type="PANTHER" id="PTHR24300:SF417">
    <property type="entry name" value="CYTOCHROME P450 508B1-RELATED"/>
    <property type="match status" value="1"/>
</dbReference>
<dbReference type="PANTHER" id="PTHR24300">
    <property type="entry name" value="CYTOCHROME P450 508A4-RELATED"/>
    <property type="match status" value="1"/>
</dbReference>
<dbReference type="OrthoDB" id="1055148at2759"/>
<organism evidence="5">
    <name type="scientific">Medioppia subpectinata</name>
    <dbReference type="NCBI Taxonomy" id="1979941"/>
    <lineage>
        <taxon>Eukaryota</taxon>
        <taxon>Metazoa</taxon>
        <taxon>Ecdysozoa</taxon>
        <taxon>Arthropoda</taxon>
        <taxon>Chelicerata</taxon>
        <taxon>Arachnida</taxon>
        <taxon>Acari</taxon>
        <taxon>Acariformes</taxon>
        <taxon>Sarcoptiformes</taxon>
        <taxon>Oribatida</taxon>
        <taxon>Brachypylina</taxon>
        <taxon>Oppioidea</taxon>
        <taxon>Oppiidae</taxon>
        <taxon>Medioppia</taxon>
    </lineage>
</organism>
<keyword evidence="3" id="KW-0408">Iron</keyword>
<evidence type="ECO:0000256" key="3">
    <source>
        <dbReference type="ARBA" id="ARBA00023004"/>
    </source>
</evidence>
<keyword evidence="2" id="KW-0479">Metal-binding</keyword>
<dbReference type="SUPFAM" id="SSF48264">
    <property type="entry name" value="Cytochrome P450"/>
    <property type="match status" value="1"/>
</dbReference>
<dbReference type="Proteomes" id="UP000759131">
    <property type="component" value="Unassembled WGS sequence"/>
</dbReference>
<evidence type="ECO:0000256" key="1">
    <source>
        <dbReference type="ARBA" id="ARBA00010617"/>
    </source>
</evidence>